<sequence>MKVWMLFGTLTYFLIVVIFGYSLSGNIESNVEYMIFWMLYISSIFTISILVGSFFMSLRLKDLKGMPGERGEMGESGEQGETGACEINCRDEIGYKIIMNAIKNRLKELEAKKRGEGKEITEIQRKMNDYIRYYDNMNLTTDEIIKKLDSKKNNNLIVNTPSNEQNEEIDKYKTEDHIKNVLSNKYIGGADFDINNSYIKEKVKTILDSDEFREMTAYRGPLKLIEYIKDLWLEWIKLIYDSSNLNYFTSVGVENDFERFENNPFNEIKKYDVFNWGLSNKTRPRVVNVKEKYETKVELGDEGFENYKNIKKSSKVKGRAHPNNKARLKIMRTNNYYFTYDDRDTTMMEQIRSYRPYSQFHNGDRYYPLGDIVVGPSKENADDGDELIFSDRITNDNDNDKHRTTRKKGKTEGPNRDTILVAGDVKKPIDYETKWYDLQKTMARHWTCKLCKKEPKSSYYRGIAHTPICETGYTSLGDIYTSQDNQTDELKERTNKLGSYEPILNNQPVCIPTECVEVIEDSDPKIIWDTYRSQRPSHGSGSKDWYKYVVDNAEIYSFTPNTGKKGFVKATHENSYNLSKIWLDTQKFKKLKPLSEWASKDSHLDEEYTRLLEEKEDALLQEQAQEQEGGENTRERFIGIELLVVGIQALAKGLEKPQMVRPYMYRIKDECIIKDDGNISFTGDDYKWPSILKEDKTGNPEEDATVFFISENEKEQIIESIPEDIDSKVRSGLVELKKLKIYLKDIEKLNKFFKTNNYFKKSHITTLTEANLALLEILEDPLYEYKNEDYSYFYYISEYIAFLSSLPSLTYYDNIRAKRDEIHTAYRAIIDPINEEKINKLKLKLGLGWKGIPRFDDKGEDYSTHHFFYINNKGFCEINNITLEFNKVENPDLYTLKNNNLFLEIKENITEPLKESTLYKKNSNFHFKLKFLGSVSNINEKELIIIIPANEEYKNYVLTYDNPSKKFIFLSDKEVKTINNYIFNIKY</sequence>
<keyword evidence="3" id="KW-0472">Membrane</keyword>
<keyword evidence="3" id="KW-1133">Transmembrane helix</keyword>
<dbReference type="EMBL" id="MN738842">
    <property type="protein sequence ID" value="QHT27778.1"/>
    <property type="molecule type" value="Genomic_DNA"/>
</dbReference>
<feature type="transmembrane region" description="Helical" evidence="3">
    <location>
        <begin position="34"/>
        <end position="56"/>
    </location>
</feature>
<feature type="compositionally biased region" description="Basic and acidic residues" evidence="2">
    <location>
        <begin position="393"/>
        <end position="402"/>
    </location>
</feature>
<protein>
    <submittedName>
        <fullName evidence="4">Uncharacterized protein</fullName>
    </submittedName>
</protein>
<keyword evidence="1" id="KW-0175">Coiled coil</keyword>
<organism evidence="4">
    <name type="scientific">viral metagenome</name>
    <dbReference type="NCBI Taxonomy" id="1070528"/>
    <lineage>
        <taxon>unclassified sequences</taxon>
        <taxon>metagenomes</taxon>
        <taxon>organismal metagenomes</taxon>
    </lineage>
</organism>
<evidence type="ECO:0000256" key="3">
    <source>
        <dbReference type="SAM" id="Phobius"/>
    </source>
</evidence>
<evidence type="ECO:0000256" key="1">
    <source>
        <dbReference type="SAM" id="Coils"/>
    </source>
</evidence>
<keyword evidence="3" id="KW-0812">Transmembrane</keyword>
<evidence type="ECO:0000313" key="4">
    <source>
        <dbReference type="EMBL" id="QHT27778.1"/>
    </source>
</evidence>
<evidence type="ECO:0000256" key="2">
    <source>
        <dbReference type="SAM" id="MobiDB-lite"/>
    </source>
</evidence>
<dbReference type="AlphaFoldDB" id="A0A6C0EFS9"/>
<reference evidence="4" key="1">
    <citation type="journal article" date="2020" name="Nature">
        <title>Giant virus diversity and host interactions through global metagenomics.</title>
        <authorList>
            <person name="Schulz F."/>
            <person name="Roux S."/>
            <person name="Paez-Espino D."/>
            <person name="Jungbluth S."/>
            <person name="Walsh D.A."/>
            <person name="Denef V.J."/>
            <person name="McMahon K.D."/>
            <person name="Konstantinidis K.T."/>
            <person name="Eloe-Fadrosh E.A."/>
            <person name="Kyrpides N.C."/>
            <person name="Woyke T."/>
        </authorList>
    </citation>
    <scope>NUCLEOTIDE SEQUENCE</scope>
    <source>
        <strain evidence="4">GVMAG-M-3300000115-19</strain>
    </source>
</reference>
<feature type="region of interest" description="Disordered" evidence="2">
    <location>
        <begin position="390"/>
        <end position="416"/>
    </location>
</feature>
<name>A0A6C0EFS9_9ZZZZ</name>
<feature type="coiled-coil region" evidence="1">
    <location>
        <begin position="99"/>
        <end position="126"/>
    </location>
</feature>
<proteinExistence type="predicted"/>
<accession>A0A6C0EFS9</accession>